<reference evidence="1" key="1">
    <citation type="submission" date="2015-07" db="EMBL/GenBank/DDBJ databases">
        <title>MeaNS - Measles Nucleotide Surveillance Program.</title>
        <authorList>
            <person name="Tran T."/>
            <person name="Druce J."/>
        </authorList>
    </citation>
    <scope>NUCLEOTIDE SEQUENCE</scope>
    <source>
        <strain evidence="1">UCB-OBI-ISO-001</strain>
        <tissue evidence="1">Gonad</tissue>
    </source>
</reference>
<sequence>MSIFHSKRYQYSCVCAFIKKKINTAEAVQLSGGFSASILIPHSSNPASDSFDFCPEVDKVPEIC</sequence>
<proteinExistence type="predicted"/>
<name>A0A0L8GAH8_OCTBM</name>
<dbReference type="EMBL" id="KQ422970">
    <property type="protein sequence ID" value="KOF73854.1"/>
    <property type="molecule type" value="Genomic_DNA"/>
</dbReference>
<dbReference type="AlphaFoldDB" id="A0A0L8GAH8"/>
<protein>
    <submittedName>
        <fullName evidence="1">Uncharacterized protein</fullName>
    </submittedName>
</protein>
<gene>
    <name evidence="1" type="ORF">OCBIM_22037220mg</name>
</gene>
<organism evidence="1">
    <name type="scientific">Octopus bimaculoides</name>
    <name type="common">California two-spotted octopus</name>
    <dbReference type="NCBI Taxonomy" id="37653"/>
    <lineage>
        <taxon>Eukaryota</taxon>
        <taxon>Metazoa</taxon>
        <taxon>Spiralia</taxon>
        <taxon>Lophotrochozoa</taxon>
        <taxon>Mollusca</taxon>
        <taxon>Cephalopoda</taxon>
        <taxon>Coleoidea</taxon>
        <taxon>Octopodiformes</taxon>
        <taxon>Octopoda</taxon>
        <taxon>Incirrata</taxon>
        <taxon>Octopodidae</taxon>
        <taxon>Octopus</taxon>
    </lineage>
</organism>
<evidence type="ECO:0000313" key="1">
    <source>
        <dbReference type="EMBL" id="KOF73854.1"/>
    </source>
</evidence>
<accession>A0A0L8GAH8</accession>